<accession>A0ABP7INZ6</accession>
<dbReference type="Proteomes" id="UP001501009">
    <property type="component" value="Unassembled WGS sequence"/>
</dbReference>
<comment type="caution">
    <text evidence="2">The sequence shown here is derived from an EMBL/GenBank/DDBJ whole genome shotgun (WGS) entry which is preliminary data.</text>
</comment>
<proteinExistence type="predicted"/>
<feature type="chain" id="PRO_5046454788" description="Secreted protein" evidence="1">
    <location>
        <begin position="28"/>
        <end position="184"/>
    </location>
</feature>
<feature type="signal peptide" evidence="1">
    <location>
        <begin position="1"/>
        <end position="27"/>
    </location>
</feature>
<dbReference type="RefSeq" id="WP_275774931.1">
    <property type="nucleotide sequence ID" value="NZ_BAABDE010000025.1"/>
</dbReference>
<keyword evidence="3" id="KW-1185">Reference proteome</keyword>
<evidence type="ECO:0000256" key="1">
    <source>
        <dbReference type="SAM" id="SignalP"/>
    </source>
</evidence>
<gene>
    <name evidence="2" type="ORF">GCM10022403_065450</name>
</gene>
<sequence length="184" mass="19299">MSRALVRSLAAGAALLTSVFVTPAATAATPTADELRLPGTAVQFTPTASAQTKALAAQHKAVVRAAATECGSGYKLNFAERLPDSRRYGTLFTYTKTNSQGFSGACAIFDNNMPGGMKMKLKLCTNRVNPTCKVDEGLFTQYAGPVKIEGSHSDVFCSKVTAIMWDGIAGPAIIDAVRSATPCD</sequence>
<evidence type="ECO:0008006" key="4">
    <source>
        <dbReference type="Google" id="ProtNLM"/>
    </source>
</evidence>
<evidence type="ECO:0000313" key="2">
    <source>
        <dbReference type="EMBL" id="GAA3822891.1"/>
    </source>
</evidence>
<reference evidence="3" key="1">
    <citation type="journal article" date="2019" name="Int. J. Syst. Evol. Microbiol.">
        <title>The Global Catalogue of Microorganisms (GCM) 10K type strain sequencing project: providing services to taxonomists for standard genome sequencing and annotation.</title>
        <authorList>
            <consortium name="The Broad Institute Genomics Platform"/>
            <consortium name="The Broad Institute Genome Sequencing Center for Infectious Disease"/>
            <person name="Wu L."/>
            <person name="Ma J."/>
        </authorList>
    </citation>
    <scope>NUCLEOTIDE SEQUENCE [LARGE SCALE GENOMIC DNA]</scope>
    <source>
        <strain evidence="3">JCM 17138</strain>
    </source>
</reference>
<keyword evidence="1" id="KW-0732">Signal</keyword>
<evidence type="ECO:0000313" key="3">
    <source>
        <dbReference type="Proteomes" id="UP001501009"/>
    </source>
</evidence>
<dbReference type="EMBL" id="BAABDE010000025">
    <property type="protein sequence ID" value="GAA3822891.1"/>
    <property type="molecule type" value="Genomic_DNA"/>
</dbReference>
<name>A0ABP7INZ6_9ACTN</name>
<organism evidence="2 3">
    <name type="scientific">Streptomyces coacervatus</name>
    <dbReference type="NCBI Taxonomy" id="647381"/>
    <lineage>
        <taxon>Bacteria</taxon>
        <taxon>Bacillati</taxon>
        <taxon>Actinomycetota</taxon>
        <taxon>Actinomycetes</taxon>
        <taxon>Kitasatosporales</taxon>
        <taxon>Streptomycetaceae</taxon>
        <taxon>Streptomyces</taxon>
    </lineage>
</organism>
<protein>
    <recommendedName>
        <fullName evidence="4">Secreted protein</fullName>
    </recommendedName>
</protein>